<evidence type="ECO:0008006" key="4">
    <source>
        <dbReference type="Google" id="ProtNLM"/>
    </source>
</evidence>
<sequence>MADLLSQSAQIEELLDAYGARNNQQWSRIRSLTATMKLFADVGYELLHIKHSLPLYRLLPIQRDFAADTARSLDLTHDILVRAAGWILTQAARLNLPLSTTPPNPQDYAEHLPPGRLPSDRPVRRVKSTSETVTHLATAYLNLAADSELLYIAGRTEPADYAGCFPKPVSEDSLRYLNFRFHSLQALYDTHVSETEIEYLDADLPILRGHISVIYHLLEIATHLVHYYERHLNIRTGDSSLRRKPVIAPETLLDMLMSYSITYAGLYLDLGRHLCHAMLKCYAEVGTIKAPVPCYRGFHVRPATLVAKIVQHYGSDVHMELSGQNYDASSPLDLFRANEKINAQKRRWLVTEIEHLSRPDGDLSDSQIRTTVLDVLFKLTEQGKLVIYQQPLQLSGEFSHEGILLEKVTAEIARLQATGQIDIKTDLSIAFTGDKRVLSDLKLLAKSGYGEDRFGNNITLPKELAYLRR</sequence>
<dbReference type="Proteomes" id="UP000019184">
    <property type="component" value="Unassembled WGS sequence"/>
</dbReference>
<dbReference type="OrthoDB" id="256762at2"/>
<reference evidence="2 3" key="1">
    <citation type="journal article" date="2014" name="ISME J.">
        <title>Candidatus Competibacter-lineage genomes retrieved from metagenomes reveal functional metabolic diversity.</title>
        <authorList>
            <person name="McIlroy S.J."/>
            <person name="Albertsen M."/>
            <person name="Andresen E.K."/>
            <person name="Saunders A.M."/>
            <person name="Kristiansen R."/>
            <person name="Stokholm-Bjerregaard M."/>
            <person name="Nielsen K.L."/>
            <person name="Nielsen P.H."/>
        </authorList>
    </citation>
    <scope>NUCLEOTIDE SEQUENCE [LARGE SCALE GENOMIC DNA]</scope>
    <source>
        <strain evidence="2 3">Run_B_J11</strain>
    </source>
</reference>
<evidence type="ECO:0000313" key="3">
    <source>
        <dbReference type="Proteomes" id="UP000019184"/>
    </source>
</evidence>
<feature type="region of interest" description="Disordered" evidence="1">
    <location>
        <begin position="100"/>
        <end position="122"/>
    </location>
</feature>
<dbReference type="EMBL" id="CBTK010000015">
    <property type="protein sequence ID" value="CDH43260.1"/>
    <property type="molecule type" value="Genomic_DNA"/>
</dbReference>
<evidence type="ECO:0000256" key="1">
    <source>
        <dbReference type="SAM" id="MobiDB-lite"/>
    </source>
</evidence>
<dbReference type="InterPro" id="IPR035895">
    <property type="entry name" value="HPr-like_sf"/>
</dbReference>
<comment type="caution">
    <text evidence="2">The sequence shown here is derived from an EMBL/GenBank/DDBJ whole genome shotgun (WGS) entry which is preliminary data.</text>
</comment>
<dbReference type="SUPFAM" id="SSF55594">
    <property type="entry name" value="HPr-like"/>
    <property type="match status" value="1"/>
</dbReference>
<accession>A0A7U7G826</accession>
<evidence type="ECO:0000313" key="2">
    <source>
        <dbReference type="EMBL" id="CDH43260.1"/>
    </source>
</evidence>
<keyword evidence="3" id="KW-1185">Reference proteome</keyword>
<gene>
    <name evidence="2" type="ORF">BN874_1110010</name>
</gene>
<protein>
    <recommendedName>
        <fullName evidence="4">HPr family phosphocarrier protein</fullName>
    </recommendedName>
</protein>
<organism evidence="2 3">
    <name type="scientific">Candidatus Contendobacter odensis Run_B_J11</name>
    <dbReference type="NCBI Taxonomy" id="1400861"/>
    <lineage>
        <taxon>Bacteria</taxon>
        <taxon>Pseudomonadati</taxon>
        <taxon>Pseudomonadota</taxon>
        <taxon>Gammaproteobacteria</taxon>
        <taxon>Candidatus Competibacteraceae</taxon>
        <taxon>Candidatus Contendibacter</taxon>
    </lineage>
</organism>
<name>A0A7U7G826_9GAMM</name>
<dbReference type="AlphaFoldDB" id="A0A7U7G826"/>
<proteinExistence type="predicted"/>